<dbReference type="FunFam" id="3.80.10.10:FF:000719">
    <property type="entry name" value="MDIS1-interacting receptor like kinase 2 isoform A"/>
    <property type="match status" value="1"/>
</dbReference>
<comment type="similarity">
    <text evidence="24">Belongs to the polygalacturonase-inhibiting protein family.</text>
</comment>
<dbReference type="Pfam" id="PF00069">
    <property type="entry name" value="Pkinase"/>
    <property type="match status" value="1"/>
</dbReference>
<name>A0AAN9IFI4_CROPI</name>
<evidence type="ECO:0000256" key="26">
    <source>
        <dbReference type="ARBA" id="ARBA00048679"/>
    </source>
</evidence>
<evidence type="ECO:0000256" key="23">
    <source>
        <dbReference type="ARBA" id="ARBA00023180"/>
    </source>
</evidence>
<keyword evidence="7" id="KW-0964">Secreted</keyword>
<keyword evidence="15 27" id="KW-0547">Nucleotide-binding</keyword>
<evidence type="ECO:0000256" key="22">
    <source>
        <dbReference type="ARBA" id="ARBA00023170"/>
    </source>
</evidence>
<proteinExistence type="inferred from homology"/>
<dbReference type="EC" id="2.7.11.1" evidence="5"/>
<evidence type="ECO:0000256" key="9">
    <source>
        <dbReference type="ARBA" id="ARBA00022553"/>
    </source>
</evidence>
<evidence type="ECO:0000256" key="12">
    <source>
        <dbReference type="ARBA" id="ARBA00022692"/>
    </source>
</evidence>
<gene>
    <name evidence="30" type="ORF">RIF29_17659</name>
</gene>
<evidence type="ECO:0000256" key="4">
    <source>
        <dbReference type="ARBA" id="ARBA00004479"/>
    </source>
</evidence>
<dbReference type="InterPro" id="IPR013210">
    <property type="entry name" value="LRR_N_plant-typ"/>
</dbReference>
<evidence type="ECO:0000256" key="16">
    <source>
        <dbReference type="ARBA" id="ARBA00022777"/>
    </source>
</evidence>
<dbReference type="GO" id="GO:0005886">
    <property type="term" value="C:plasma membrane"/>
    <property type="evidence" value="ECO:0007669"/>
    <property type="project" value="UniProtKB-SubCell"/>
</dbReference>
<sequence length="977" mass="107009">MVSTLTCYQVAAIFTFAATTFISVGYAAAEYQNSEAHALLKWKTSLDNQSQASLSSWTSNSSFCMWQGIVCDESNSVSSINVSNLGLKGNIPKEIGELRNLKYLLLSSNRFYGSIPSTIGELTNLVELDLSLNSLSGTIPSITNLRNLEKLWLFNNSLSGNIPEELGKLYALTTIRLLNNNLFGPIPSSIGDLVNLTNLQLSNNSLSGSIPPTLGNLTKLVNLSMAQNRLSGSIPISIGNLVNLERLSISQNNIFGPIPSTFGNLTKLNFLLLYMNNLNGSLPEEMNNLTNFQNLQLSNNGFTGPLPQQVCLGGSLRKFTAENNYFTGPVPRSLKNCSSLFRLKLEHNLLSGNISDYFGVYPNLDYIDLSRNNFYGHLSPNWAKCSSLTSLRIANNKLSGGIPPELGQAPKLKVLHLFSNHLRGKIPRELGNLTSLFELSISNNELSGNIPTEIGSLLSLRRLELAANNLTGPIPKQVGALLNLFHLNLSKNEFKGNIPFELGQLQHLLDLDLSRNLLNGQIPATLGKLQMLERLNLSHNNLSGITPSGFKDMISLTHVGISDNQLEGPLPNNEAFLKAPFDALKNNKGLCGNVSGLAVCPEMMSHNPRGLKKKHVLRLALSLTLSGLLLIVIVVGVSLRICCQRAVRKTEKQAKEEKIKNLFSIWSYDGKVVYGNIIEATDDFDDKYLIGEGGSGVVYKAKLHTGQVVAVKKLHATFDGEMLNLKAFKSEVQALTTIKHRNIVKLFGFCSHPHSSFLVYEFLEGGSLDQVLNNDTHAIMFDWDRRVNVVKGVANALYHLHHGCSPPIVHRDISSKNVLLDLEYEAHVSDFGTAKILNPDSQNFTSFAGTFGYAAPELAYTMEVNEKCDVFSFGVLCLEIIMGKHPGDLISSLFSSSSATSEASNLLLKDVLDQRIPHPVMPIVKEVILVAKIAFGCLSQGPLSRPTMEQVHKEFVMPSSSKSIVDSFPSITLGQLL</sequence>
<keyword evidence="17" id="KW-0611">Plant defense</keyword>
<dbReference type="Gene3D" id="1.10.510.10">
    <property type="entry name" value="Transferase(Phosphotransferase) domain 1"/>
    <property type="match status" value="1"/>
</dbReference>
<dbReference type="GO" id="GO:0099402">
    <property type="term" value="P:plant organ development"/>
    <property type="evidence" value="ECO:0007669"/>
    <property type="project" value="UniProtKB-ARBA"/>
</dbReference>
<evidence type="ECO:0000256" key="20">
    <source>
        <dbReference type="ARBA" id="ARBA00023136"/>
    </source>
</evidence>
<dbReference type="InterPro" id="IPR055414">
    <property type="entry name" value="LRR_R13L4/SHOC2-like"/>
</dbReference>
<comment type="catalytic activity">
    <reaction evidence="26">
        <text>L-seryl-[protein] + ATP = O-phospho-L-seryl-[protein] + ADP + H(+)</text>
        <dbReference type="Rhea" id="RHEA:17989"/>
        <dbReference type="Rhea" id="RHEA-COMP:9863"/>
        <dbReference type="Rhea" id="RHEA-COMP:11604"/>
        <dbReference type="ChEBI" id="CHEBI:15378"/>
        <dbReference type="ChEBI" id="CHEBI:29999"/>
        <dbReference type="ChEBI" id="CHEBI:30616"/>
        <dbReference type="ChEBI" id="CHEBI:83421"/>
        <dbReference type="ChEBI" id="CHEBI:456216"/>
        <dbReference type="EC" id="2.7.11.1"/>
    </reaction>
</comment>
<dbReference type="FunFam" id="3.30.200.20:FF:000309">
    <property type="entry name" value="Leucine-rich repeat receptor protein kinase MSP1"/>
    <property type="match status" value="1"/>
</dbReference>
<comment type="catalytic activity">
    <reaction evidence="25">
        <text>L-threonyl-[protein] + ATP = O-phospho-L-threonyl-[protein] + ADP + H(+)</text>
        <dbReference type="Rhea" id="RHEA:46608"/>
        <dbReference type="Rhea" id="RHEA-COMP:11060"/>
        <dbReference type="Rhea" id="RHEA-COMP:11605"/>
        <dbReference type="ChEBI" id="CHEBI:15378"/>
        <dbReference type="ChEBI" id="CHEBI:30013"/>
        <dbReference type="ChEBI" id="CHEBI:30616"/>
        <dbReference type="ChEBI" id="CHEBI:61977"/>
        <dbReference type="ChEBI" id="CHEBI:456216"/>
        <dbReference type="EC" id="2.7.11.1"/>
    </reaction>
</comment>
<evidence type="ECO:0000256" key="19">
    <source>
        <dbReference type="ARBA" id="ARBA00022989"/>
    </source>
</evidence>
<evidence type="ECO:0000256" key="25">
    <source>
        <dbReference type="ARBA" id="ARBA00047899"/>
    </source>
</evidence>
<dbReference type="FunFam" id="3.80.10.10:FF:000095">
    <property type="entry name" value="LRR receptor-like serine/threonine-protein kinase GSO1"/>
    <property type="match status" value="1"/>
</dbReference>
<dbReference type="Pfam" id="PF00560">
    <property type="entry name" value="LRR_1"/>
    <property type="match status" value="1"/>
</dbReference>
<dbReference type="PROSITE" id="PS00107">
    <property type="entry name" value="PROTEIN_KINASE_ATP"/>
    <property type="match status" value="1"/>
</dbReference>
<dbReference type="Gene3D" id="3.80.10.10">
    <property type="entry name" value="Ribonuclease Inhibitor"/>
    <property type="match status" value="2"/>
</dbReference>
<dbReference type="InterPro" id="IPR017441">
    <property type="entry name" value="Protein_kinase_ATP_BS"/>
</dbReference>
<evidence type="ECO:0000256" key="3">
    <source>
        <dbReference type="ARBA" id="ARBA00004236"/>
    </source>
</evidence>
<dbReference type="PANTHER" id="PTHR48053:SF168">
    <property type="entry name" value="LRR RECEPTOR-LIKE KINASE FAMILY PROTEIN"/>
    <property type="match status" value="1"/>
</dbReference>
<keyword evidence="12 28" id="KW-0812">Transmembrane</keyword>
<dbReference type="InterPro" id="IPR001611">
    <property type="entry name" value="Leu-rich_rpt"/>
</dbReference>
<evidence type="ECO:0000256" key="18">
    <source>
        <dbReference type="ARBA" id="ARBA00022840"/>
    </source>
</evidence>
<dbReference type="InterPro" id="IPR000719">
    <property type="entry name" value="Prot_kinase_dom"/>
</dbReference>
<dbReference type="GO" id="GO:0009653">
    <property type="term" value="P:anatomical structure morphogenesis"/>
    <property type="evidence" value="ECO:0007669"/>
    <property type="project" value="UniProtKB-ARBA"/>
</dbReference>
<feature type="domain" description="Protein kinase" evidence="29">
    <location>
        <begin position="684"/>
        <end position="955"/>
    </location>
</feature>
<organism evidence="30 31">
    <name type="scientific">Crotalaria pallida</name>
    <name type="common">Smooth rattlebox</name>
    <name type="synonym">Crotalaria striata</name>
    <dbReference type="NCBI Taxonomy" id="3830"/>
    <lineage>
        <taxon>Eukaryota</taxon>
        <taxon>Viridiplantae</taxon>
        <taxon>Streptophyta</taxon>
        <taxon>Embryophyta</taxon>
        <taxon>Tracheophyta</taxon>
        <taxon>Spermatophyta</taxon>
        <taxon>Magnoliopsida</taxon>
        <taxon>eudicotyledons</taxon>
        <taxon>Gunneridae</taxon>
        <taxon>Pentapetalae</taxon>
        <taxon>rosids</taxon>
        <taxon>fabids</taxon>
        <taxon>Fabales</taxon>
        <taxon>Fabaceae</taxon>
        <taxon>Papilionoideae</taxon>
        <taxon>50 kb inversion clade</taxon>
        <taxon>genistoids sensu lato</taxon>
        <taxon>core genistoids</taxon>
        <taxon>Crotalarieae</taxon>
        <taxon>Crotalaria</taxon>
    </lineage>
</organism>
<evidence type="ECO:0000256" key="5">
    <source>
        <dbReference type="ARBA" id="ARBA00012513"/>
    </source>
</evidence>
<evidence type="ECO:0000313" key="30">
    <source>
        <dbReference type="EMBL" id="KAK7276519.1"/>
    </source>
</evidence>
<keyword evidence="31" id="KW-1185">Reference proteome</keyword>
<keyword evidence="13" id="KW-0732">Signal</keyword>
<evidence type="ECO:0000256" key="6">
    <source>
        <dbReference type="ARBA" id="ARBA00022512"/>
    </source>
</evidence>
<keyword evidence="22" id="KW-0675">Receptor</keyword>
<evidence type="ECO:0000256" key="17">
    <source>
        <dbReference type="ARBA" id="ARBA00022821"/>
    </source>
</evidence>
<dbReference type="SMART" id="SM00369">
    <property type="entry name" value="LRR_TYP"/>
    <property type="match status" value="7"/>
</dbReference>
<keyword evidence="14" id="KW-0677">Repeat</keyword>
<keyword evidence="19 28" id="KW-1133">Transmembrane helix</keyword>
<dbReference type="AlphaFoldDB" id="A0AAN9IFI4"/>
<dbReference type="GO" id="GO:0006952">
    <property type="term" value="P:defense response"/>
    <property type="evidence" value="ECO:0007669"/>
    <property type="project" value="UniProtKB-KW"/>
</dbReference>
<dbReference type="InterPro" id="IPR051716">
    <property type="entry name" value="Plant_RL_S/T_kinase"/>
</dbReference>
<dbReference type="PROSITE" id="PS50011">
    <property type="entry name" value="PROTEIN_KINASE_DOM"/>
    <property type="match status" value="1"/>
</dbReference>
<evidence type="ECO:0000259" key="29">
    <source>
        <dbReference type="PROSITE" id="PS50011"/>
    </source>
</evidence>
<feature type="transmembrane region" description="Helical" evidence="28">
    <location>
        <begin position="619"/>
        <end position="643"/>
    </location>
</feature>
<evidence type="ECO:0000256" key="8">
    <source>
        <dbReference type="ARBA" id="ARBA00022527"/>
    </source>
</evidence>
<dbReference type="InterPro" id="IPR008266">
    <property type="entry name" value="Tyr_kinase_AS"/>
</dbReference>
<evidence type="ECO:0000256" key="21">
    <source>
        <dbReference type="ARBA" id="ARBA00023157"/>
    </source>
</evidence>
<keyword evidence="11" id="KW-0808">Transferase</keyword>
<dbReference type="Pfam" id="PF13855">
    <property type="entry name" value="LRR_8"/>
    <property type="match status" value="2"/>
</dbReference>
<keyword evidence="21" id="KW-1015">Disulfide bond</keyword>
<evidence type="ECO:0000256" key="10">
    <source>
        <dbReference type="ARBA" id="ARBA00022614"/>
    </source>
</evidence>
<keyword evidence="8" id="KW-0723">Serine/threonine-protein kinase</keyword>
<dbReference type="SMART" id="SM00365">
    <property type="entry name" value="LRR_SD22"/>
    <property type="match status" value="3"/>
</dbReference>
<dbReference type="PANTHER" id="PTHR48053">
    <property type="entry name" value="LEUCINE RICH REPEAT FAMILY PROTEIN, EXPRESSED"/>
    <property type="match status" value="1"/>
</dbReference>
<keyword evidence="23" id="KW-0325">Glycoprotein</keyword>
<dbReference type="InterPro" id="IPR032675">
    <property type="entry name" value="LRR_dom_sf"/>
</dbReference>
<dbReference type="Gene3D" id="3.30.200.20">
    <property type="entry name" value="Phosphorylase Kinase, domain 1"/>
    <property type="match status" value="1"/>
</dbReference>
<evidence type="ECO:0000256" key="7">
    <source>
        <dbReference type="ARBA" id="ARBA00022525"/>
    </source>
</evidence>
<dbReference type="FunFam" id="1.10.510.10:FF:000445">
    <property type="entry name" value="MDIS1-interacting receptor like kinase 2"/>
    <property type="match status" value="1"/>
</dbReference>
<reference evidence="30 31" key="1">
    <citation type="submission" date="2024-01" db="EMBL/GenBank/DDBJ databases">
        <title>The genomes of 5 underutilized Papilionoideae crops provide insights into root nodulation and disease resistanc.</title>
        <authorList>
            <person name="Yuan L."/>
        </authorList>
    </citation>
    <scope>NUCLEOTIDE SEQUENCE [LARGE SCALE GENOMIC DNA]</scope>
    <source>
        <strain evidence="30">ZHUSHIDOU_FW_LH</strain>
        <tissue evidence="30">Leaf</tissue>
    </source>
</reference>
<keyword evidence="6" id="KW-0134">Cell wall</keyword>
<keyword evidence="9" id="KW-0597">Phosphoprotein</keyword>
<dbReference type="SUPFAM" id="SSF52047">
    <property type="entry name" value="RNI-like"/>
    <property type="match status" value="1"/>
</dbReference>
<dbReference type="Pfam" id="PF23598">
    <property type="entry name" value="LRR_14"/>
    <property type="match status" value="2"/>
</dbReference>
<dbReference type="GO" id="GO:0005524">
    <property type="term" value="F:ATP binding"/>
    <property type="evidence" value="ECO:0007669"/>
    <property type="project" value="UniProtKB-UniRule"/>
</dbReference>
<dbReference type="InterPro" id="IPR003591">
    <property type="entry name" value="Leu-rich_rpt_typical-subtyp"/>
</dbReference>
<evidence type="ECO:0000256" key="28">
    <source>
        <dbReference type="SAM" id="Phobius"/>
    </source>
</evidence>
<dbReference type="SUPFAM" id="SSF52058">
    <property type="entry name" value="L domain-like"/>
    <property type="match status" value="1"/>
</dbReference>
<evidence type="ECO:0000256" key="24">
    <source>
        <dbReference type="ARBA" id="ARBA00038043"/>
    </source>
</evidence>
<evidence type="ECO:0000256" key="11">
    <source>
        <dbReference type="ARBA" id="ARBA00022679"/>
    </source>
</evidence>
<dbReference type="GO" id="GO:0004674">
    <property type="term" value="F:protein serine/threonine kinase activity"/>
    <property type="evidence" value="ECO:0007669"/>
    <property type="project" value="UniProtKB-KW"/>
</dbReference>
<evidence type="ECO:0000256" key="2">
    <source>
        <dbReference type="ARBA" id="ARBA00004191"/>
    </source>
</evidence>
<evidence type="ECO:0000313" key="31">
    <source>
        <dbReference type="Proteomes" id="UP001372338"/>
    </source>
</evidence>
<evidence type="ECO:0000256" key="13">
    <source>
        <dbReference type="ARBA" id="ARBA00022729"/>
    </source>
</evidence>
<keyword evidence="20 28" id="KW-0472">Membrane</keyword>
<evidence type="ECO:0000256" key="15">
    <source>
        <dbReference type="ARBA" id="ARBA00022741"/>
    </source>
</evidence>
<dbReference type="SUPFAM" id="SSF56112">
    <property type="entry name" value="Protein kinase-like (PK-like)"/>
    <property type="match status" value="1"/>
</dbReference>
<keyword evidence="10" id="KW-0433">Leucine-rich repeat</keyword>
<evidence type="ECO:0000256" key="1">
    <source>
        <dbReference type="ARBA" id="ARBA00004170"/>
    </source>
</evidence>
<evidence type="ECO:0000256" key="27">
    <source>
        <dbReference type="PROSITE-ProRule" id="PRU10141"/>
    </source>
</evidence>
<dbReference type="Proteomes" id="UP001372338">
    <property type="component" value="Unassembled WGS sequence"/>
</dbReference>
<dbReference type="PROSITE" id="PS00109">
    <property type="entry name" value="PROTEIN_KINASE_TYR"/>
    <property type="match status" value="1"/>
</dbReference>
<accession>A0AAN9IFI4</accession>
<dbReference type="EMBL" id="JAYWIO010000003">
    <property type="protein sequence ID" value="KAK7276519.1"/>
    <property type="molecule type" value="Genomic_DNA"/>
</dbReference>
<dbReference type="FunFam" id="3.80.10.10:FF:000400">
    <property type="entry name" value="Nuclear pore complex protein NUP107"/>
    <property type="match status" value="1"/>
</dbReference>
<dbReference type="InterPro" id="IPR011009">
    <property type="entry name" value="Kinase-like_dom_sf"/>
</dbReference>
<feature type="binding site" evidence="27">
    <location>
        <position position="713"/>
    </location>
    <ligand>
        <name>ATP</name>
        <dbReference type="ChEBI" id="CHEBI:30616"/>
    </ligand>
</feature>
<evidence type="ECO:0000256" key="14">
    <source>
        <dbReference type="ARBA" id="ARBA00022737"/>
    </source>
</evidence>
<comment type="caution">
    <text evidence="30">The sequence shown here is derived from an EMBL/GenBank/DDBJ whole genome shotgun (WGS) entry which is preliminary data.</text>
</comment>
<dbReference type="PROSITE" id="PS51450">
    <property type="entry name" value="LRR"/>
    <property type="match status" value="2"/>
</dbReference>
<dbReference type="Pfam" id="PF08263">
    <property type="entry name" value="LRRNT_2"/>
    <property type="match status" value="1"/>
</dbReference>
<comment type="subcellular location">
    <subcellularLocation>
        <location evidence="3">Cell membrane</location>
    </subcellularLocation>
    <subcellularLocation>
        <location evidence="1">Membrane</location>
        <topology evidence="1">Peripheral membrane protein</topology>
    </subcellularLocation>
    <subcellularLocation>
        <location evidence="4">Membrane</location>
        <topology evidence="4">Single-pass type I membrane protein</topology>
    </subcellularLocation>
    <subcellularLocation>
        <location evidence="2">Secreted</location>
        <location evidence="2">Cell wall</location>
    </subcellularLocation>
</comment>
<protein>
    <recommendedName>
        <fullName evidence="5">non-specific serine/threonine protein kinase</fullName>
        <ecNumber evidence="5">2.7.11.1</ecNumber>
    </recommendedName>
</protein>
<keyword evidence="18 27" id="KW-0067">ATP-binding</keyword>
<keyword evidence="16" id="KW-0418">Kinase</keyword>